<gene>
    <name evidence="1" type="ORF">PSON_ATCC_30995.1.T0670118</name>
    <name evidence="2" type="ORF">PSON_ATCC_30995.1.T0670120</name>
</gene>
<comment type="caution">
    <text evidence="1">The sequence shown here is derived from an EMBL/GenBank/DDBJ whole genome shotgun (WGS) entry which is preliminary data.</text>
</comment>
<proteinExistence type="predicted"/>
<dbReference type="Pfam" id="PF14536">
    <property type="entry name" value="DUF4441"/>
    <property type="match status" value="1"/>
</dbReference>
<dbReference type="OrthoDB" id="294502at2759"/>
<dbReference type="AlphaFoldDB" id="A0A8S1P1F9"/>
<protein>
    <submittedName>
        <fullName evidence="1">Uncharacterized protein</fullName>
    </submittedName>
</protein>
<organism evidence="1 3">
    <name type="scientific">Paramecium sonneborni</name>
    <dbReference type="NCBI Taxonomy" id="65129"/>
    <lineage>
        <taxon>Eukaryota</taxon>
        <taxon>Sar</taxon>
        <taxon>Alveolata</taxon>
        <taxon>Ciliophora</taxon>
        <taxon>Intramacronucleata</taxon>
        <taxon>Oligohymenophorea</taxon>
        <taxon>Peniculida</taxon>
        <taxon>Parameciidae</taxon>
        <taxon>Paramecium</taxon>
    </lineage>
</organism>
<name>A0A8S1P1F9_9CILI</name>
<reference evidence="1" key="1">
    <citation type="submission" date="2021-01" db="EMBL/GenBank/DDBJ databases">
        <authorList>
            <consortium name="Genoscope - CEA"/>
            <person name="William W."/>
        </authorList>
    </citation>
    <scope>NUCLEOTIDE SEQUENCE</scope>
</reference>
<dbReference type="EMBL" id="CAJJDN010000067">
    <property type="protein sequence ID" value="CAD8096890.1"/>
    <property type="molecule type" value="Genomic_DNA"/>
</dbReference>
<dbReference type="Proteomes" id="UP000692954">
    <property type="component" value="Unassembled WGS sequence"/>
</dbReference>
<keyword evidence="3" id="KW-1185">Reference proteome</keyword>
<evidence type="ECO:0000313" key="1">
    <source>
        <dbReference type="EMBL" id="CAD8096886.1"/>
    </source>
</evidence>
<accession>A0A8S1P1F9</accession>
<dbReference type="EMBL" id="CAJJDN010000067">
    <property type="protein sequence ID" value="CAD8096886.1"/>
    <property type="molecule type" value="Genomic_DNA"/>
</dbReference>
<evidence type="ECO:0000313" key="2">
    <source>
        <dbReference type="EMBL" id="CAD8096890.1"/>
    </source>
</evidence>
<evidence type="ECO:0000313" key="3">
    <source>
        <dbReference type="Proteomes" id="UP000692954"/>
    </source>
</evidence>
<dbReference type="InterPro" id="IPR028008">
    <property type="entry name" value="DUF4441"/>
</dbReference>
<sequence>MNFDSNCSLNNSNIDFFEIFHNSKSQFNQTNSKSDQIEELDPKVQNETKNIPKNIGVLLKNYLKKNHPKSSENNSSIKKFILKGIQKKNYIRKDFKTLFQNEEARKICSEYFSSFELIQDVLQSKKIGNVEIVLKYIKKLFLATRDPNTLSILKYQKN</sequence>